<reference evidence="1 2" key="1">
    <citation type="journal article" date="2014" name="Genome Biol. Evol.">
        <title>Comparative genomics and transcriptomics analyses reveal divergent lifestyle features of nematode endoparasitic fungus Hirsutella minnesotensis.</title>
        <authorList>
            <person name="Lai Y."/>
            <person name="Liu K."/>
            <person name="Zhang X."/>
            <person name="Zhang X."/>
            <person name="Li K."/>
            <person name="Wang N."/>
            <person name="Shu C."/>
            <person name="Wu Y."/>
            <person name="Wang C."/>
            <person name="Bushley K.E."/>
            <person name="Xiang M."/>
            <person name="Liu X."/>
        </authorList>
    </citation>
    <scope>NUCLEOTIDE SEQUENCE [LARGE SCALE GENOMIC DNA]</scope>
    <source>
        <strain evidence="1 2">3608</strain>
    </source>
</reference>
<protein>
    <submittedName>
        <fullName evidence="1">Uncharacterized protein</fullName>
    </submittedName>
</protein>
<sequence>MTAAAAAGCFCLFCRRRQGGSGGGTDYNGDECVFVGVGVVGVDVDVDVDVVDKVMATARNGRQTGRRKEGGSGVGWIDAGAVMRRYRARPKWLLATRTAEGDARLTRKQGNKE</sequence>
<dbReference type="AlphaFoldDB" id="A0A0F7ZNB9"/>
<gene>
    <name evidence="1" type="ORF">HIM_07036</name>
</gene>
<proteinExistence type="predicted"/>
<organism evidence="1 2">
    <name type="scientific">Hirsutella minnesotensis 3608</name>
    <dbReference type="NCBI Taxonomy" id="1043627"/>
    <lineage>
        <taxon>Eukaryota</taxon>
        <taxon>Fungi</taxon>
        <taxon>Dikarya</taxon>
        <taxon>Ascomycota</taxon>
        <taxon>Pezizomycotina</taxon>
        <taxon>Sordariomycetes</taxon>
        <taxon>Hypocreomycetidae</taxon>
        <taxon>Hypocreales</taxon>
        <taxon>Ophiocordycipitaceae</taxon>
        <taxon>Hirsutella</taxon>
    </lineage>
</organism>
<accession>A0A0F7ZNB9</accession>
<evidence type="ECO:0000313" key="2">
    <source>
        <dbReference type="Proteomes" id="UP000054481"/>
    </source>
</evidence>
<dbReference type="Proteomes" id="UP000054481">
    <property type="component" value="Unassembled WGS sequence"/>
</dbReference>
<dbReference type="EMBL" id="KQ030534">
    <property type="protein sequence ID" value="KJZ73480.1"/>
    <property type="molecule type" value="Genomic_DNA"/>
</dbReference>
<keyword evidence="2" id="KW-1185">Reference proteome</keyword>
<evidence type="ECO:0000313" key="1">
    <source>
        <dbReference type="EMBL" id="KJZ73480.1"/>
    </source>
</evidence>
<name>A0A0F7ZNB9_9HYPO</name>